<evidence type="ECO:0000313" key="2">
    <source>
        <dbReference type="Proteomes" id="UP000773462"/>
    </source>
</evidence>
<dbReference type="PANTHER" id="PTHR43434:SF20">
    <property type="entry name" value="5'-NUCLEOTIDASE"/>
    <property type="match status" value="1"/>
</dbReference>
<dbReference type="InterPro" id="IPR041492">
    <property type="entry name" value="HAD_2"/>
</dbReference>
<dbReference type="EMBL" id="JAGGLV010000003">
    <property type="protein sequence ID" value="MBP2111064.1"/>
    <property type="molecule type" value="Genomic_DNA"/>
</dbReference>
<dbReference type="SFLD" id="SFLDG01129">
    <property type="entry name" value="C1.5:_HAD__Beta-PGM__Phosphata"/>
    <property type="match status" value="1"/>
</dbReference>
<proteinExistence type="predicted"/>
<dbReference type="PANTHER" id="PTHR43434">
    <property type="entry name" value="PHOSPHOGLYCOLATE PHOSPHATASE"/>
    <property type="match status" value="1"/>
</dbReference>
<organism evidence="1 2">
    <name type="scientific">Paenibacillus silagei</name>
    <dbReference type="NCBI Taxonomy" id="1670801"/>
    <lineage>
        <taxon>Bacteria</taxon>
        <taxon>Bacillati</taxon>
        <taxon>Bacillota</taxon>
        <taxon>Bacilli</taxon>
        <taxon>Bacillales</taxon>
        <taxon>Paenibacillaceae</taxon>
        <taxon>Paenibacillus</taxon>
    </lineage>
</organism>
<dbReference type="EC" id="3.1.3.18" evidence="1"/>
<dbReference type="CDD" id="cd04302">
    <property type="entry name" value="HAD_5NT"/>
    <property type="match status" value="1"/>
</dbReference>
<dbReference type="InterPro" id="IPR050155">
    <property type="entry name" value="HAD-like_hydrolase_sf"/>
</dbReference>
<reference evidence="1 2" key="1">
    <citation type="submission" date="2021-03" db="EMBL/GenBank/DDBJ databases">
        <title>Genomic Encyclopedia of Type Strains, Phase IV (KMG-IV): sequencing the most valuable type-strain genomes for metagenomic binning, comparative biology and taxonomic classification.</title>
        <authorList>
            <person name="Goeker M."/>
        </authorList>
    </citation>
    <scope>NUCLEOTIDE SEQUENCE [LARGE SCALE GENOMIC DNA]</scope>
    <source>
        <strain evidence="1 2">DSM 101953</strain>
    </source>
</reference>
<name>A0ABS4NLZ4_9BACL</name>
<dbReference type="SUPFAM" id="SSF56784">
    <property type="entry name" value="HAD-like"/>
    <property type="match status" value="1"/>
</dbReference>
<dbReference type="InterPro" id="IPR023214">
    <property type="entry name" value="HAD_sf"/>
</dbReference>
<keyword evidence="2" id="KW-1185">Reference proteome</keyword>
<dbReference type="Pfam" id="PF13419">
    <property type="entry name" value="HAD_2"/>
    <property type="match status" value="1"/>
</dbReference>
<dbReference type="Gene3D" id="1.10.150.240">
    <property type="entry name" value="Putative phosphatase, domain 2"/>
    <property type="match status" value="1"/>
</dbReference>
<dbReference type="GO" id="GO:0008967">
    <property type="term" value="F:phosphoglycolate phosphatase activity"/>
    <property type="evidence" value="ECO:0007669"/>
    <property type="project" value="UniProtKB-EC"/>
</dbReference>
<dbReference type="InterPro" id="IPR036412">
    <property type="entry name" value="HAD-like_sf"/>
</dbReference>
<protein>
    <submittedName>
        <fullName evidence="1">Phosphoglycolate phosphatase</fullName>
        <ecNumber evidence="1">3.1.3.18</ecNumber>
    </submittedName>
</protein>
<dbReference type="SFLD" id="SFLDS00003">
    <property type="entry name" value="Haloacid_Dehalogenase"/>
    <property type="match status" value="1"/>
</dbReference>
<dbReference type="RefSeq" id="WP_245368018.1">
    <property type="nucleotide sequence ID" value="NZ_JAGGLV010000003.1"/>
</dbReference>
<dbReference type="Gene3D" id="3.40.50.1000">
    <property type="entry name" value="HAD superfamily/HAD-like"/>
    <property type="match status" value="1"/>
</dbReference>
<sequence length="239" mass="26635">MIDSNCTRREHPGEMKDSLKHILFDLDGTLTDPKEGITKSVEYALNQFSIEVEHPDLLIPYIGPPLYDSFIEIQGFTAEAAAQAVEFYRERYRTLGMFENHVIPGIPELLESLRAKGFELYVATSKPIVFAEQILRHYELDGFFKYAAGSNLDGTRSKKREVIQHVLDENNLLASQSLMIGDREHDIIGAKACGVASVGVLFGYGSEEELSAAGADFIAHTVEEVGDIILRLQRTELNG</sequence>
<dbReference type="SFLD" id="SFLDG01135">
    <property type="entry name" value="C1.5.6:_HAD__Beta-PGM__Phospha"/>
    <property type="match status" value="1"/>
</dbReference>
<comment type="caution">
    <text evidence="1">The sequence shown here is derived from an EMBL/GenBank/DDBJ whole genome shotgun (WGS) entry which is preliminary data.</text>
</comment>
<accession>A0ABS4NLZ4</accession>
<dbReference type="Proteomes" id="UP000773462">
    <property type="component" value="Unassembled WGS sequence"/>
</dbReference>
<keyword evidence="1" id="KW-0378">Hydrolase</keyword>
<dbReference type="InterPro" id="IPR023198">
    <property type="entry name" value="PGP-like_dom2"/>
</dbReference>
<gene>
    <name evidence="1" type="ORF">J2Z70_001205</name>
</gene>
<evidence type="ECO:0000313" key="1">
    <source>
        <dbReference type="EMBL" id="MBP2111064.1"/>
    </source>
</evidence>